<accession>A0A094JHW9</accession>
<dbReference type="InterPro" id="IPR000653">
    <property type="entry name" value="DegT/StrS_aminotransferase"/>
</dbReference>
<dbReference type="Gene3D" id="3.40.640.10">
    <property type="entry name" value="Type I PLP-dependent aspartate aminotransferase-like (Major domain)"/>
    <property type="match status" value="1"/>
</dbReference>
<reference evidence="1" key="1">
    <citation type="submission" date="2014-08" db="EMBL/GenBank/DDBJ databases">
        <title>Fullgenome sequencing of Anoxybacillus sp.25 isolate from Garga hot-spring Russia.</title>
        <authorList>
            <person name="Rozanov A.S."/>
            <person name="Kotenko A.V."/>
            <person name="Malup T.K."/>
            <person name="Peltek S.E."/>
        </authorList>
    </citation>
    <scope>NUCLEOTIDE SEQUENCE [LARGE SCALE GENOMIC DNA]</scope>
    <source>
        <strain evidence="1">25</strain>
    </source>
</reference>
<comment type="caution">
    <text evidence="1">The sequence shown here is derived from an EMBL/GenBank/DDBJ whole genome shotgun (WGS) entry which is preliminary data.</text>
</comment>
<dbReference type="Pfam" id="PF01041">
    <property type="entry name" value="DegT_DnrJ_EryC1"/>
    <property type="match status" value="1"/>
</dbReference>
<sequence length="95" mass="10699">MILVTHMDGFPAQVDVLSEWLRKSEYKAVIVEDCAQAIGAEIGDKKSEPLATLLFSASNKKLLSEGKEVFLLPREGISMKEPYYLAIFKRDHSKK</sequence>
<protein>
    <submittedName>
        <fullName evidence="1">Uncharacterized protein</fullName>
    </submittedName>
</protein>
<dbReference type="InterPro" id="IPR015424">
    <property type="entry name" value="PyrdxlP-dep_Trfase"/>
</dbReference>
<dbReference type="EMBL" id="JPZO01000194">
    <property type="protein sequence ID" value="KFZ32141.1"/>
    <property type="molecule type" value="Genomic_DNA"/>
</dbReference>
<dbReference type="InterPro" id="IPR015421">
    <property type="entry name" value="PyrdxlP-dep_Trfase_major"/>
</dbReference>
<proteinExistence type="predicted"/>
<gene>
    <name evidence="1" type="ORF">JS44_16545</name>
</gene>
<dbReference type="AlphaFoldDB" id="A0A094JHW9"/>
<evidence type="ECO:0000313" key="1">
    <source>
        <dbReference type="EMBL" id="KFZ32141.1"/>
    </source>
</evidence>
<dbReference type="SUPFAM" id="SSF53383">
    <property type="entry name" value="PLP-dependent transferases"/>
    <property type="match status" value="1"/>
</dbReference>
<name>A0A094JHW9_9BACL</name>
<organism evidence="1">
    <name type="scientific">Anoxybacillus flavithermus</name>
    <dbReference type="NCBI Taxonomy" id="33934"/>
    <lineage>
        <taxon>Bacteria</taxon>
        <taxon>Bacillati</taxon>
        <taxon>Bacillota</taxon>
        <taxon>Bacilli</taxon>
        <taxon>Bacillales</taxon>
        <taxon>Anoxybacillaceae</taxon>
        <taxon>Anoxybacillus</taxon>
    </lineage>
</organism>